<geneLocation type="plasmid" evidence="2 3">
    <name>pFLIM01</name>
</geneLocation>
<evidence type="ECO:0000259" key="1">
    <source>
        <dbReference type="Pfam" id="PF20243"/>
    </source>
</evidence>
<proteinExistence type="predicted"/>
<dbReference type="EMBL" id="HE805916">
    <property type="protein sequence ID" value="CCH57540.1"/>
    <property type="molecule type" value="Genomic_DNA"/>
</dbReference>
<evidence type="ECO:0000313" key="2">
    <source>
        <dbReference type="EMBL" id="CCH57540.1"/>
    </source>
</evidence>
<name>I2GTT9_9BACT</name>
<dbReference type="Pfam" id="PF20243">
    <property type="entry name" value="MbnP"/>
    <property type="match status" value="1"/>
</dbReference>
<reference evidence="2 3" key="1">
    <citation type="journal article" date="2012" name="J. Bacteriol.">
        <title>Genome Sequence of the Filamentous Bacterium Fibrisoma limi BUZ 3T.</title>
        <authorList>
            <person name="Filippini M."/>
            <person name="Qi W."/>
            <person name="Jaenicke S."/>
            <person name="Goesmann A."/>
            <person name="Smits T.H."/>
            <person name="Bagheri H.C."/>
        </authorList>
    </citation>
    <scope>NUCLEOTIDE SEQUENCE [LARGE SCALE GENOMIC DNA]</scope>
    <source>
        <strain evidence="3">BUZ 3T</strain>
        <plasmid evidence="2 3">pFLIM01</plasmid>
    </source>
</reference>
<dbReference type="Proteomes" id="UP000009309">
    <property type="component" value="Plasmid pFLIM01"/>
</dbReference>
<gene>
    <name evidence="2" type="ORF">BN8_p06721</name>
</gene>
<accession>I2GTT9</accession>
<organism evidence="2 3">
    <name type="scientific">Fibrisoma limi BUZ 3</name>
    <dbReference type="NCBI Taxonomy" id="1185876"/>
    <lineage>
        <taxon>Bacteria</taxon>
        <taxon>Pseudomonadati</taxon>
        <taxon>Bacteroidota</taxon>
        <taxon>Cytophagia</taxon>
        <taxon>Cytophagales</taxon>
        <taxon>Spirosomataceae</taxon>
        <taxon>Fibrisoma</taxon>
    </lineage>
</organism>
<evidence type="ECO:0000313" key="3">
    <source>
        <dbReference type="Proteomes" id="UP000009309"/>
    </source>
</evidence>
<sequence>MALPHQRTPTTKVGDRHRVSIHFSLQVDEQPLTLDSLRYTNRFGERYALSSLAFYVSNVRLLRGEQAAYAIPQDSSYFLIRAADRPSQTLSLPQVPPGTYTGVEFIVGVDSLRSVSDISHRTGVLDPTEVTEEDGAMYWEWNSGYIFLKMEGYSPQAPLDPSGRRSFQYHIGGFGGYDEPGLNNLKRVRVLFPRALTVGKGAVPQVNLAVNLNQVFDGPNPIRLSRTPSIMFSPASKQVADNYATMFSLQSIQNQ</sequence>
<feature type="domain" description="Copper-binding protein MbnP-like" evidence="1">
    <location>
        <begin position="18"/>
        <end position="231"/>
    </location>
</feature>
<keyword evidence="2" id="KW-0614">Plasmid</keyword>
<dbReference type="AlphaFoldDB" id="I2GTT9"/>
<keyword evidence="3" id="KW-1185">Reference proteome</keyword>
<dbReference type="InterPro" id="IPR046863">
    <property type="entry name" value="MbnP-like_dom"/>
</dbReference>
<protein>
    <recommendedName>
        <fullName evidence="1">Copper-binding protein MbnP-like domain-containing protein</fullName>
    </recommendedName>
</protein>